<keyword evidence="2" id="KW-0560">Oxidoreductase</keyword>
<dbReference type="OrthoDB" id="202470at2759"/>
<dbReference type="Gene3D" id="3.40.50.720">
    <property type="entry name" value="NAD(P)-binding Rossmann-like Domain"/>
    <property type="match status" value="1"/>
</dbReference>
<name>A0A401GZA0_9APHY</name>
<feature type="domain" description="NAD-dependent epimerase/dehydratase" evidence="4">
    <location>
        <begin position="25"/>
        <end position="210"/>
    </location>
</feature>
<evidence type="ECO:0000256" key="1">
    <source>
        <dbReference type="ARBA" id="ARBA00007637"/>
    </source>
</evidence>
<dbReference type="AlphaFoldDB" id="A0A401GZA0"/>
<dbReference type="RefSeq" id="XP_027618410.1">
    <property type="nucleotide sequence ID" value="XM_027762609.1"/>
</dbReference>
<organism evidence="5 6">
    <name type="scientific">Sparassis crispa</name>
    <dbReference type="NCBI Taxonomy" id="139825"/>
    <lineage>
        <taxon>Eukaryota</taxon>
        <taxon>Fungi</taxon>
        <taxon>Dikarya</taxon>
        <taxon>Basidiomycota</taxon>
        <taxon>Agaricomycotina</taxon>
        <taxon>Agaricomycetes</taxon>
        <taxon>Polyporales</taxon>
        <taxon>Sparassidaceae</taxon>
        <taxon>Sparassis</taxon>
    </lineage>
</organism>
<evidence type="ECO:0000259" key="4">
    <source>
        <dbReference type="Pfam" id="PF01370"/>
    </source>
</evidence>
<dbReference type="EMBL" id="BFAD01000011">
    <property type="protein sequence ID" value="GBE87497.1"/>
    <property type="molecule type" value="Genomic_DNA"/>
</dbReference>
<evidence type="ECO:0000256" key="2">
    <source>
        <dbReference type="ARBA" id="ARBA00023002"/>
    </source>
</evidence>
<dbReference type="Proteomes" id="UP000287166">
    <property type="component" value="Unassembled WGS sequence"/>
</dbReference>
<evidence type="ECO:0000313" key="6">
    <source>
        <dbReference type="Proteomes" id="UP000287166"/>
    </source>
</evidence>
<dbReference type="InterPro" id="IPR036291">
    <property type="entry name" value="NAD(P)-bd_dom_sf"/>
</dbReference>
<dbReference type="Pfam" id="PF01370">
    <property type="entry name" value="Epimerase"/>
    <property type="match status" value="1"/>
</dbReference>
<proteinExistence type="inferred from homology"/>
<dbReference type="SUPFAM" id="SSF51735">
    <property type="entry name" value="NAD(P)-binding Rossmann-fold domains"/>
    <property type="match status" value="1"/>
</dbReference>
<reference evidence="5 6" key="1">
    <citation type="journal article" date="2018" name="Sci. Rep.">
        <title>Genome sequence of the cauliflower mushroom Sparassis crispa (Hanabiratake) and its association with beneficial usage.</title>
        <authorList>
            <person name="Kiyama R."/>
            <person name="Furutani Y."/>
            <person name="Kawaguchi K."/>
            <person name="Nakanishi T."/>
        </authorList>
    </citation>
    <scope>NUCLEOTIDE SEQUENCE [LARGE SCALE GENOMIC DNA]</scope>
</reference>
<dbReference type="InParanoid" id="A0A401GZA0"/>
<dbReference type="GO" id="GO:0016491">
    <property type="term" value="F:oxidoreductase activity"/>
    <property type="evidence" value="ECO:0007669"/>
    <property type="project" value="UniProtKB-KW"/>
</dbReference>
<dbReference type="GeneID" id="38784414"/>
<keyword evidence="6" id="KW-1185">Reference proteome</keyword>
<sequence length="307" mass="34374">MSFAPNRGLGVPIAEFNAAPKSPRVVVTGGSGKLGRSTVLDLVAHGWNVVNFDKAAPPKDGHQEVVFVRVDLEDMGQVMENLVEVDSRYRGVDAIVHLAALPAAGLEASSHQFRLNTMATYNILEASRKLGIKNLVLASSETLIGLPLDPWLPEYIPMDENSERRPESAYSLSKLVGEVMADQYCRWDPTTKIISLRFSNVLLPEDYARFESWQNNPKVRRWNLWGYIDARDGAQGIRKSLEYKTTGHHQYIIANNNTVMREPNSELLAKEFPGVPYKSTPGHNDTLLSIEKAKRELGYAPQFDWKP</sequence>
<accession>A0A401GZA0</accession>
<evidence type="ECO:0000256" key="3">
    <source>
        <dbReference type="ARBA" id="ARBA00023027"/>
    </source>
</evidence>
<dbReference type="PANTHER" id="PTHR43103:SF5">
    <property type="entry name" value="4-EPIMERASE, PUTATIVE (AFU_ORTHOLOGUE AFUA_7G00360)-RELATED"/>
    <property type="match status" value="1"/>
</dbReference>
<evidence type="ECO:0000313" key="5">
    <source>
        <dbReference type="EMBL" id="GBE87497.1"/>
    </source>
</evidence>
<gene>
    <name evidence="5" type="ORF">SCP_1101740</name>
</gene>
<protein>
    <recommendedName>
        <fullName evidence="4">NAD-dependent epimerase/dehydratase domain-containing protein</fullName>
    </recommendedName>
</protein>
<dbReference type="InterPro" id="IPR001509">
    <property type="entry name" value="Epimerase_deHydtase"/>
</dbReference>
<comment type="similarity">
    <text evidence="1">Belongs to the NAD(P)-dependent epimerase/dehydratase family.</text>
</comment>
<comment type="caution">
    <text evidence="5">The sequence shown here is derived from an EMBL/GenBank/DDBJ whole genome shotgun (WGS) entry which is preliminary data.</text>
</comment>
<dbReference type="PANTHER" id="PTHR43103">
    <property type="entry name" value="NUCLEOSIDE-DIPHOSPHATE-SUGAR EPIMERASE"/>
    <property type="match status" value="1"/>
</dbReference>
<dbReference type="STRING" id="139825.A0A401GZA0"/>
<keyword evidence="3" id="KW-0520">NAD</keyword>